<accession>A0ABR9WCF1</accession>
<sequence length="79" mass="9186">MKDDWVKKKGSSQLMQIDEYQTEVTEGVTTGWGINTAPRKYNGKVWCNWINKNNALVTEPFLESELEPVKWPEETAKIR</sequence>
<evidence type="ECO:0000313" key="2">
    <source>
        <dbReference type="Proteomes" id="UP000634134"/>
    </source>
</evidence>
<proteinExistence type="predicted"/>
<dbReference type="EMBL" id="JACYGY010000001">
    <property type="protein sequence ID" value="MBE9463147.1"/>
    <property type="molecule type" value="Genomic_DNA"/>
</dbReference>
<name>A0ABR9WCF1_9BACT</name>
<reference evidence="2" key="1">
    <citation type="submission" date="2023-07" db="EMBL/GenBank/DDBJ databases">
        <title>Dyadobacter sp. nov 'subterranea' isolated from contaminted grondwater.</title>
        <authorList>
            <person name="Szabo I."/>
            <person name="Al-Omari J."/>
            <person name="Szerdahelyi S.G."/>
            <person name="Rado J."/>
        </authorList>
    </citation>
    <scope>NUCLEOTIDE SEQUENCE [LARGE SCALE GENOMIC DNA]</scope>
    <source>
        <strain evidence="2">UP-52</strain>
    </source>
</reference>
<keyword evidence="2" id="KW-1185">Reference proteome</keyword>
<evidence type="ECO:0000313" key="1">
    <source>
        <dbReference type="EMBL" id="MBE9463147.1"/>
    </source>
</evidence>
<comment type="caution">
    <text evidence="1">The sequence shown here is derived from an EMBL/GenBank/DDBJ whole genome shotgun (WGS) entry which is preliminary data.</text>
</comment>
<dbReference type="Proteomes" id="UP000634134">
    <property type="component" value="Unassembled WGS sequence"/>
</dbReference>
<protein>
    <submittedName>
        <fullName evidence="1">Uncharacterized protein</fullName>
    </submittedName>
</protein>
<gene>
    <name evidence="1" type="ORF">IEE83_14760</name>
</gene>
<organism evidence="1 2">
    <name type="scientific">Dyadobacter subterraneus</name>
    <dbReference type="NCBI Taxonomy" id="2773304"/>
    <lineage>
        <taxon>Bacteria</taxon>
        <taxon>Pseudomonadati</taxon>
        <taxon>Bacteroidota</taxon>
        <taxon>Cytophagia</taxon>
        <taxon>Cytophagales</taxon>
        <taxon>Spirosomataceae</taxon>
        <taxon>Dyadobacter</taxon>
    </lineage>
</organism>